<evidence type="ECO:0000256" key="5">
    <source>
        <dbReference type="SAM" id="Phobius"/>
    </source>
</evidence>
<reference evidence="7 8" key="1">
    <citation type="submission" date="2021-03" db="EMBL/GenBank/DDBJ databases">
        <title>Sequencing the genomes of 1000 actinobacteria strains.</title>
        <authorList>
            <person name="Klenk H.-P."/>
        </authorList>
    </citation>
    <scope>NUCLEOTIDE SEQUENCE [LARGE SCALE GENOMIC DNA]</scope>
    <source>
        <strain evidence="7 8">DSM 46670</strain>
    </source>
</reference>
<dbReference type="InterPro" id="IPR036322">
    <property type="entry name" value="WD40_repeat_dom_sf"/>
</dbReference>
<feature type="domain" description="Novel STAND NTPase 1" evidence="6">
    <location>
        <begin position="6"/>
        <end position="163"/>
    </location>
</feature>
<dbReference type="Gene3D" id="2.130.10.10">
    <property type="entry name" value="YVTN repeat-like/Quinoprotein amine dehydrogenase"/>
    <property type="match status" value="4"/>
</dbReference>
<evidence type="ECO:0000256" key="2">
    <source>
        <dbReference type="ARBA" id="ARBA00022737"/>
    </source>
</evidence>
<keyword evidence="5" id="KW-0812">Transmembrane</keyword>
<dbReference type="Pfam" id="PF20703">
    <property type="entry name" value="nSTAND1"/>
    <property type="match status" value="1"/>
</dbReference>
<feature type="repeat" description="WD" evidence="3">
    <location>
        <begin position="615"/>
        <end position="656"/>
    </location>
</feature>
<feature type="region of interest" description="Disordered" evidence="4">
    <location>
        <begin position="426"/>
        <end position="448"/>
    </location>
</feature>
<keyword evidence="5" id="KW-1133">Transmembrane helix</keyword>
<feature type="repeat" description="WD" evidence="3">
    <location>
        <begin position="705"/>
        <end position="746"/>
    </location>
</feature>
<feature type="transmembrane region" description="Helical" evidence="5">
    <location>
        <begin position="211"/>
        <end position="231"/>
    </location>
</feature>
<dbReference type="Pfam" id="PF00400">
    <property type="entry name" value="WD40"/>
    <property type="match status" value="8"/>
</dbReference>
<keyword evidence="5" id="KW-0472">Membrane</keyword>
<dbReference type="PANTHER" id="PTHR19848:SF8">
    <property type="entry name" value="F-BOX AND WD REPEAT DOMAIN CONTAINING 7"/>
    <property type="match status" value="1"/>
</dbReference>
<feature type="compositionally biased region" description="Polar residues" evidence="4">
    <location>
        <begin position="429"/>
        <end position="446"/>
    </location>
</feature>
<dbReference type="PROSITE" id="PS00678">
    <property type="entry name" value="WD_REPEATS_1"/>
    <property type="match status" value="3"/>
</dbReference>
<dbReference type="PANTHER" id="PTHR19848">
    <property type="entry name" value="WD40 REPEAT PROTEIN"/>
    <property type="match status" value="1"/>
</dbReference>
<keyword evidence="2" id="KW-0677">Repeat</keyword>
<name>A0ABS4TRT4_9PSEU</name>
<organism evidence="7 8">
    <name type="scientific">Kibdelosporangium banguiense</name>
    <dbReference type="NCBI Taxonomy" id="1365924"/>
    <lineage>
        <taxon>Bacteria</taxon>
        <taxon>Bacillati</taxon>
        <taxon>Actinomycetota</taxon>
        <taxon>Actinomycetes</taxon>
        <taxon>Pseudonocardiales</taxon>
        <taxon>Pseudonocardiaceae</taxon>
        <taxon>Kibdelosporangium</taxon>
    </lineage>
</organism>
<dbReference type="CDD" id="cd00200">
    <property type="entry name" value="WD40"/>
    <property type="match status" value="1"/>
</dbReference>
<proteinExistence type="predicted"/>
<accession>A0ABS4TRT4</accession>
<feature type="repeat" description="WD" evidence="3">
    <location>
        <begin position="660"/>
        <end position="701"/>
    </location>
</feature>
<sequence length="817" mass="88754">MTAPYEPGALPLLAHALLTTWQHREDRLLTVDGYQLTGGIRSAIATTAERAFARLDPAGQNVARKVLLRLVQVGQDAGQTRRRGTMDQLRRLVPDEDLDNVVGAFVGARLLTVDTGTVEITHEALLSAWPRLRDWIEADRTGLHVHQRMTEAADVWQHQGQRQDLLYHGAALAMSAAWADDHAGDLTPMEREFLAASRREQQRGVRRLRRMVALLGVLVLLAMAAGGVAWWQSDQAQRQRDMAVSQKVGTLASGLRATNPALAMQLAVAAHHTADTLEARSAVLTSTTPYVSRFRSGGDWVNAVAFSADGQLLAIGTNDGVAQLWDPSNPRQHRPLGTLPVTGEVCCLAFSPAATIRVLFTASAKGAQLWDVTDPGTAKPLATLDGSDKAIRDATFAPDGHTIVVTHEDYTTRRWNVTDPAHPAELPAEQTSQCADSKPRSVSSPDGRTRAFAQGYQVWPCDADNPKPVKIELGKQITGLAFSPDGTVLATGGVDGNFYMWHAPLAAYLDQRRNPDAVRATSHDHRTIVTGSGRVFLGPANSGQIAATVDNGEEFTLWELDPSHAPRQLARQPVHNLVAVAFHPGGKVLVTGDNSGKAIVWDVSDPTTPHPVTTLDDDFKNVNAVDFSPDGNLMATGDTNHGVRLWDTRNPASPQQIAFHTHHTEAVVGVRFSPDGKFLASTSYDWTIRLWDITDRTSPSATTTITGHTDSVHAVNFSPDGNTLISTGRDRTTRLWNIEDRQHPTPKAVLSHPRPAAAAFASDNRTVVTVADGTVKLWDTDYQTVADKVCDLAGQPISPQEWAQYFEDTVGYQPPCP</sequence>
<dbReference type="InterPro" id="IPR049052">
    <property type="entry name" value="nSTAND1"/>
</dbReference>
<feature type="repeat" description="WD" evidence="3">
    <location>
        <begin position="477"/>
        <end position="501"/>
    </location>
</feature>
<evidence type="ECO:0000256" key="3">
    <source>
        <dbReference type="PROSITE-ProRule" id="PRU00221"/>
    </source>
</evidence>
<dbReference type="InterPro" id="IPR015943">
    <property type="entry name" value="WD40/YVTN_repeat-like_dom_sf"/>
</dbReference>
<gene>
    <name evidence="7" type="ORF">JOF56_007094</name>
</gene>
<dbReference type="Proteomes" id="UP001519332">
    <property type="component" value="Unassembled WGS sequence"/>
</dbReference>
<evidence type="ECO:0000256" key="4">
    <source>
        <dbReference type="SAM" id="MobiDB-lite"/>
    </source>
</evidence>
<dbReference type="InterPro" id="IPR001680">
    <property type="entry name" value="WD40_rpt"/>
</dbReference>
<dbReference type="InterPro" id="IPR019775">
    <property type="entry name" value="WD40_repeat_CS"/>
</dbReference>
<evidence type="ECO:0000313" key="8">
    <source>
        <dbReference type="Proteomes" id="UP001519332"/>
    </source>
</evidence>
<feature type="repeat" description="WD" evidence="3">
    <location>
        <begin position="294"/>
        <end position="326"/>
    </location>
</feature>
<keyword evidence="1 3" id="KW-0853">WD repeat</keyword>
<dbReference type="EMBL" id="JAGINW010000001">
    <property type="protein sequence ID" value="MBP2326709.1"/>
    <property type="molecule type" value="Genomic_DNA"/>
</dbReference>
<dbReference type="PROSITE" id="PS50082">
    <property type="entry name" value="WD_REPEATS_2"/>
    <property type="match status" value="6"/>
</dbReference>
<feature type="repeat" description="WD" evidence="3">
    <location>
        <begin position="384"/>
        <end position="417"/>
    </location>
</feature>
<evidence type="ECO:0000256" key="1">
    <source>
        <dbReference type="ARBA" id="ARBA00022574"/>
    </source>
</evidence>
<comment type="caution">
    <text evidence="7">The sequence shown here is derived from an EMBL/GenBank/DDBJ whole genome shotgun (WGS) entry which is preliminary data.</text>
</comment>
<dbReference type="PROSITE" id="PS50294">
    <property type="entry name" value="WD_REPEATS_REGION"/>
    <property type="match status" value="4"/>
</dbReference>
<keyword evidence="8" id="KW-1185">Reference proteome</keyword>
<dbReference type="SMART" id="SM00320">
    <property type="entry name" value="WD40"/>
    <property type="match status" value="9"/>
</dbReference>
<protein>
    <submittedName>
        <fullName evidence="7">WD40 repeat protein</fullName>
    </submittedName>
</protein>
<evidence type="ECO:0000259" key="6">
    <source>
        <dbReference type="Pfam" id="PF20703"/>
    </source>
</evidence>
<evidence type="ECO:0000313" key="7">
    <source>
        <dbReference type="EMBL" id="MBP2326709.1"/>
    </source>
</evidence>
<dbReference type="SUPFAM" id="SSF50978">
    <property type="entry name" value="WD40 repeat-like"/>
    <property type="match status" value="1"/>
</dbReference>
<dbReference type="RefSeq" id="WP_209643746.1">
    <property type="nucleotide sequence ID" value="NZ_JAGINW010000001.1"/>
</dbReference>